<organism evidence="2 3">
    <name type="scientific">Brassica napus</name>
    <name type="common">Rape</name>
    <dbReference type="NCBI Taxonomy" id="3708"/>
    <lineage>
        <taxon>Eukaryota</taxon>
        <taxon>Viridiplantae</taxon>
        <taxon>Streptophyta</taxon>
        <taxon>Embryophyta</taxon>
        <taxon>Tracheophyta</taxon>
        <taxon>Spermatophyta</taxon>
        <taxon>Magnoliopsida</taxon>
        <taxon>eudicotyledons</taxon>
        <taxon>Gunneridae</taxon>
        <taxon>Pentapetalae</taxon>
        <taxon>rosids</taxon>
        <taxon>malvids</taxon>
        <taxon>Brassicales</taxon>
        <taxon>Brassicaceae</taxon>
        <taxon>Brassiceae</taxon>
        <taxon>Brassica</taxon>
    </lineage>
</organism>
<feature type="domain" description="F-box" evidence="1">
    <location>
        <begin position="383"/>
        <end position="428"/>
    </location>
</feature>
<evidence type="ECO:0000259" key="1">
    <source>
        <dbReference type="PROSITE" id="PS50181"/>
    </source>
</evidence>
<keyword evidence="3" id="KW-1185">Reference proteome</keyword>
<dbReference type="Pfam" id="PF00646">
    <property type="entry name" value="F-box"/>
    <property type="match status" value="2"/>
</dbReference>
<dbReference type="InterPro" id="IPR006527">
    <property type="entry name" value="F-box-assoc_dom_typ1"/>
</dbReference>
<dbReference type="PANTHER" id="PTHR31672">
    <property type="entry name" value="BNACNNG10540D PROTEIN"/>
    <property type="match status" value="1"/>
</dbReference>
<sequence>MHDYSPVSLWQNPQNWQKYLTHIRGSELESYLTRVVEENLKPQHVDENKKIVNMLDEREMLVQICAGLGLDRRAKEVFGGELQWFAIAIGFIEKAETYMLDDSRLLKCGEVTTMSDLPDDLAEEILSRVPLTSLSAVRSTCKKWNDLSKNPVDILKIIRRKSKGTVCKGSMKFDLQGIGNEVDFVDPSIKEDRSRLLVWNPYLGQTRWIQPTNTFRSEDRYAVGYDKNRNYKILRVFGKYDTKGEFGSVDKYLIFGEEQLALLHQSSVIDHTLEIWVSSKIDLGAVSWSKFLRTTSFCRVDFLAGSFFIDEEKKVAVVVDLDNGGQARTETRYNQRANIIGQDEYFKPVNVGKALDHGKLNKFGFLISDLCRPLVRLLKCGEVTTMSDLPDDLAEEILSRVPLTSLSAVRSTCRKWNDLSKNQVFGKSASTGRKQFLGFMLKDYKVCSMKFDLQGIGNEGDFVDPSIKEVSILDQVEITQFFHCGGLLLCVTKDRSRLLVWNTYLGQTRWIQPRNTFRSEDRYAVGYDKNRNYKILRVFGKYDTKGEFGSVDKYLIFGYEIYELSSSSWKVFNVSPDWNIDSYQRGVSLKGHTYFLAEERWTIGRRNKTEEIISFDFTTEKFGKRLPLPFKTHDVGNFVSLSCVREEQLAVLHQSSVIDHTLEIWVSSNIDLGAVSWSKFLRTTSFCRVDFQAGSFFIDEEKKVAVVVDLDNGGQARTETHYNQRANIIGEDEYYKPVNVGEALDHGKLNKFGFLISDLCRPLVCSYVPSTAQLQLQP</sequence>
<dbReference type="Proteomes" id="UP000824890">
    <property type="component" value="Unassembled WGS sequence"/>
</dbReference>
<evidence type="ECO:0000313" key="3">
    <source>
        <dbReference type="Proteomes" id="UP000824890"/>
    </source>
</evidence>
<dbReference type="CDD" id="cd22157">
    <property type="entry name" value="F-box_AtFBW1-like"/>
    <property type="match status" value="2"/>
</dbReference>
<gene>
    <name evidence="2" type="ORF">HID58_044199</name>
</gene>
<feature type="domain" description="F-box" evidence="1">
    <location>
        <begin position="111"/>
        <end position="158"/>
    </location>
</feature>
<dbReference type="InterPro" id="IPR050796">
    <property type="entry name" value="SCF_F-box_component"/>
</dbReference>
<dbReference type="Pfam" id="PF07734">
    <property type="entry name" value="FBA_1"/>
    <property type="match status" value="3"/>
</dbReference>
<proteinExistence type="predicted"/>
<reference evidence="2 3" key="1">
    <citation type="submission" date="2021-05" db="EMBL/GenBank/DDBJ databases">
        <title>Genome Assembly of Synthetic Allotetraploid Brassica napus Reveals Homoeologous Exchanges between Subgenomes.</title>
        <authorList>
            <person name="Davis J.T."/>
        </authorList>
    </citation>
    <scope>NUCLEOTIDE SEQUENCE [LARGE SCALE GENOMIC DNA]</scope>
    <source>
        <strain evidence="3">cv. Da-Ae</strain>
        <tissue evidence="2">Seedling</tissue>
    </source>
</reference>
<name>A0ABQ8BIN9_BRANA</name>
<dbReference type="InterPro" id="IPR017451">
    <property type="entry name" value="F-box-assoc_interact_dom"/>
</dbReference>
<comment type="caution">
    <text evidence="2">The sequence shown here is derived from an EMBL/GenBank/DDBJ whole genome shotgun (WGS) entry which is preliminary data.</text>
</comment>
<dbReference type="NCBIfam" id="TIGR01640">
    <property type="entry name" value="F_box_assoc_1"/>
    <property type="match status" value="2"/>
</dbReference>
<accession>A0ABQ8BIN9</accession>
<dbReference type="SUPFAM" id="SSF81383">
    <property type="entry name" value="F-box domain"/>
    <property type="match status" value="2"/>
</dbReference>
<dbReference type="PROSITE" id="PS50181">
    <property type="entry name" value="FBOX"/>
    <property type="match status" value="2"/>
</dbReference>
<evidence type="ECO:0000313" key="2">
    <source>
        <dbReference type="EMBL" id="KAH0904696.1"/>
    </source>
</evidence>
<dbReference type="EMBL" id="JAGKQM010000011">
    <property type="protein sequence ID" value="KAH0904696.1"/>
    <property type="molecule type" value="Genomic_DNA"/>
</dbReference>
<dbReference type="InterPro" id="IPR036047">
    <property type="entry name" value="F-box-like_dom_sf"/>
</dbReference>
<dbReference type="InterPro" id="IPR001810">
    <property type="entry name" value="F-box_dom"/>
</dbReference>
<dbReference type="PANTHER" id="PTHR31672:SF10">
    <property type="entry name" value="F-BOX DOMAIN-CONTAINING PROTEIN"/>
    <property type="match status" value="1"/>
</dbReference>
<dbReference type="SMART" id="SM00256">
    <property type="entry name" value="FBOX"/>
    <property type="match status" value="2"/>
</dbReference>
<protein>
    <recommendedName>
        <fullName evidence="1">F-box domain-containing protein</fullName>
    </recommendedName>
</protein>
<dbReference type="Gene3D" id="1.20.1280.50">
    <property type="match status" value="2"/>
</dbReference>